<protein>
    <submittedName>
        <fullName evidence="12">Variant surface glycoprotein 1125.4016</fullName>
    </submittedName>
</protein>
<evidence type="ECO:0000256" key="8">
    <source>
        <dbReference type="ARBA" id="ARBA00023288"/>
    </source>
</evidence>
<keyword evidence="6" id="KW-0472">Membrane</keyword>
<feature type="signal peptide" evidence="9">
    <location>
        <begin position="1"/>
        <end position="18"/>
    </location>
</feature>
<evidence type="ECO:0000256" key="6">
    <source>
        <dbReference type="ARBA" id="ARBA00023136"/>
    </source>
</evidence>
<accession>A0A1J0RA16</accession>
<keyword evidence="8" id="KW-0449">Lipoprotein</keyword>
<evidence type="ECO:0000256" key="3">
    <source>
        <dbReference type="ARBA" id="ARBA00022475"/>
    </source>
</evidence>
<comment type="subcellular location">
    <subcellularLocation>
        <location evidence="2">Cell membrane</location>
        <topology evidence="2">Lipid-anchor</topology>
        <topology evidence="2">GPI-anchor</topology>
    </subcellularLocation>
</comment>
<organism evidence="12">
    <name type="scientific">Trypanosoma brucei</name>
    <dbReference type="NCBI Taxonomy" id="5691"/>
    <lineage>
        <taxon>Eukaryota</taxon>
        <taxon>Discoba</taxon>
        <taxon>Euglenozoa</taxon>
        <taxon>Kinetoplastea</taxon>
        <taxon>Metakinetoplastina</taxon>
        <taxon>Trypanosomatida</taxon>
        <taxon>Trypanosomatidae</taxon>
        <taxon>Trypanosoma</taxon>
    </lineage>
</organism>
<feature type="domain" description="Trypanosome variant surface glycoprotein B-type N-terminal" evidence="11">
    <location>
        <begin position="15"/>
        <end position="412"/>
    </location>
</feature>
<dbReference type="VEuPathDB" id="TriTrypDB:Tb11.v5.1024"/>
<name>A0A1J0RA16_9TRYP</name>
<sequence>MFLELALILMFAPNFSSSAAENAKEFKDMCRLYQLFSATVPERMIGNGGNSEPLSLRQAIQATMKELYQLNLTVISKTVEDLLSGKEPEGGWAKLKDNTVAKTYFGADADFEHIHTTYESLMSNENKQFRDELKIPLTELKRKKLRPLLQKLFSAAKSYEAAINSQNQIYNSKRAALHKALRAALYGSKYKALLAEADRKPETEPQVTTENFPWGAKDRDEACRDADGTEGMAGGALATDMVCLCTIKSGGTAITDLCSGSGDTKLKQIQNSGEKANALANFNALAAKCAATKNSASERPAPENLLAAAGNLFNHLSANSKTVATAATQAALTGQARYFLGVHVYNGATAPTCTSDNNAPTSTAGKGVCIDYKKVLNGEADFTWYNEMLDAVRESRSADEAFAQAARILERLHGIKTQMEAALLTVDLVAIPAVLAGPPGTSEQPSVEEQNKCKNVTNKTAEGCASVNCDYDDKEKKCKPKPGTENAAAGAGEGAAGANTETKKCTDKKKQEDCKSPDCKWESEFCKDSSFLVNKKYTDYCCLYGFYIFKTFLRNKRNFFLNFTKFKNILL</sequence>
<dbReference type="GO" id="GO:0005886">
    <property type="term" value="C:plasma membrane"/>
    <property type="evidence" value="ECO:0007669"/>
    <property type="project" value="UniProtKB-SubCell"/>
</dbReference>
<dbReference type="Pfam" id="PF10659">
    <property type="entry name" value="Trypan_glycop_C"/>
    <property type="match status" value="1"/>
</dbReference>
<dbReference type="VEuPathDB" id="TriTrypDB:Tb427_000092300"/>
<comment type="function">
    <text evidence="1">VSG forms a coat on the surface of the parasite. The trypanosome evades the immune response of the host by expressing a series of antigenically distinct VSGs from an estimated 1000 VSG genes.</text>
</comment>
<evidence type="ECO:0000256" key="9">
    <source>
        <dbReference type="SAM" id="SignalP"/>
    </source>
</evidence>
<evidence type="ECO:0000256" key="1">
    <source>
        <dbReference type="ARBA" id="ARBA00002523"/>
    </source>
</evidence>
<evidence type="ECO:0000259" key="10">
    <source>
        <dbReference type="Pfam" id="PF10659"/>
    </source>
</evidence>
<dbReference type="GO" id="GO:0098552">
    <property type="term" value="C:side of membrane"/>
    <property type="evidence" value="ECO:0007669"/>
    <property type="project" value="UniProtKB-KW"/>
</dbReference>
<dbReference type="InterPro" id="IPR025932">
    <property type="entry name" value="Trypano_VSG_B_N_dom"/>
</dbReference>
<evidence type="ECO:0000313" key="12">
    <source>
        <dbReference type="EMBL" id="APD74554.1"/>
    </source>
</evidence>
<dbReference type="InterPro" id="IPR019609">
    <property type="entry name" value="Variant_surf_glycoprt_trypan_C"/>
</dbReference>
<dbReference type="Pfam" id="PF13206">
    <property type="entry name" value="VSG_B"/>
    <property type="match status" value="1"/>
</dbReference>
<evidence type="ECO:0000256" key="5">
    <source>
        <dbReference type="ARBA" id="ARBA00022729"/>
    </source>
</evidence>
<reference evidence="12" key="1">
    <citation type="submission" date="2016-08" db="EMBL/GenBank/DDBJ databases">
        <title>VSG repertoire of Trypanosoma brucei EATRO 1125.</title>
        <authorList>
            <person name="Cross G.A."/>
        </authorList>
    </citation>
    <scope>NUCLEOTIDE SEQUENCE</scope>
    <source>
        <strain evidence="12">EATRO 1125</strain>
    </source>
</reference>
<dbReference type="AlphaFoldDB" id="A0A1J0RA16"/>
<evidence type="ECO:0000256" key="4">
    <source>
        <dbReference type="ARBA" id="ARBA00022622"/>
    </source>
</evidence>
<feature type="domain" description="Trypanosome variant surface glycoprotein C-terminal" evidence="10">
    <location>
        <begin position="453"/>
        <end position="537"/>
    </location>
</feature>
<dbReference type="Gene3D" id="3.30.1680.40">
    <property type="match status" value="1"/>
</dbReference>
<dbReference type="VEuPathDB" id="TriTrypDB:Tb1125.Tb11.v5.0313"/>
<keyword evidence="7" id="KW-0325">Glycoprotein</keyword>
<keyword evidence="5 9" id="KW-0732">Signal</keyword>
<keyword evidence="4" id="KW-0336">GPI-anchor</keyword>
<evidence type="ECO:0000256" key="7">
    <source>
        <dbReference type="ARBA" id="ARBA00023180"/>
    </source>
</evidence>
<dbReference type="EMBL" id="KX700598">
    <property type="protein sequence ID" value="APD74554.1"/>
    <property type="molecule type" value="Genomic_DNA"/>
</dbReference>
<feature type="chain" id="PRO_5013312046" evidence="9">
    <location>
        <begin position="19"/>
        <end position="571"/>
    </location>
</feature>
<evidence type="ECO:0000259" key="11">
    <source>
        <dbReference type="Pfam" id="PF13206"/>
    </source>
</evidence>
<evidence type="ECO:0000256" key="2">
    <source>
        <dbReference type="ARBA" id="ARBA00004609"/>
    </source>
</evidence>
<proteinExistence type="predicted"/>
<keyword evidence="3" id="KW-1003">Cell membrane</keyword>